<dbReference type="AlphaFoldDB" id="A0A8T8WY05"/>
<dbReference type="Proteomes" id="UP000249497">
    <property type="component" value="Unassembled WGS sequence"/>
</dbReference>
<sequence length="106" mass="12225">MHSGIGAFVSFPSWLLLRFVPPCTKLLHSLPEYIFIFLFDPLYIMLSISLISQRFIASDISPFLIFPTSAFSFCLCTYSAFHRFLLVYYIWMSFRRQLHISGGGGL</sequence>
<feature type="transmembrane region" description="Helical" evidence="1">
    <location>
        <begin position="63"/>
        <end position="91"/>
    </location>
</feature>
<keyword evidence="1" id="KW-0812">Transmembrane</keyword>
<feature type="transmembrane region" description="Helical" evidence="1">
    <location>
        <begin position="33"/>
        <end position="51"/>
    </location>
</feature>
<name>A0A8T8WY05_ASPJA</name>
<keyword evidence="1" id="KW-1133">Transmembrane helix</keyword>
<dbReference type="EMBL" id="KZ824805">
    <property type="protein sequence ID" value="RAH80272.1"/>
    <property type="molecule type" value="Genomic_DNA"/>
</dbReference>
<organism evidence="2 3">
    <name type="scientific">Aspergillus japonicus CBS 114.51</name>
    <dbReference type="NCBI Taxonomy" id="1448312"/>
    <lineage>
        <taxon>Eukaryota</taxon>
        <taxon>Fungi</taxon>
        <taxon>Dikarya</taxon>
        <taxon>Ascomycota</taxon>
        <taxon>Pezizomycotina</taxon>
        <taxon>Eurotiomycetes</taxon>
        <taxon>Eurotiomycetidae</taxon>
        <taxon>Eurotiales</taxon>
        <taxon>Aspergillaceae</taxon>
        <taxon>Aspergillus</taxon>
        <taxon>Aspergillus subgen. Circumdati</taxon>
    </lineage>
</organism>
<evidence type="ECO:0000313" key="3">
    <source>
        <dbReference type="Proteomes" id="UP000249497"/>
    </source>
</evidence>
<proteinExistence type="predicted"/>
<dbReference type="RefSeq" id="XP_025526166.1">
    <property type="nucleotide sequence ID" value="XM_025666106.1"/>
</dbReference>
<protein>
    <submittedName>
        <fullName evidence="2">Uncharacterized protein</fullName>
    </submittedName>
</protein>
<accession>A0A8T8WY05</accession>
<gene>
    <name evidence="2" type="ORF">BO86DRAFT_131468</name>
</gene>
<evidence type="ECO:0000313" key="2">
    <source>
        <dbReference type="EMBL" id="RAH80272.1"/>
    </source>
</evidence>
<keyword evidence="3" id="KW-1185">Reference proteome</keyword>
<keyword evidence="1" id="KW-0472">Membrane</keyword>
<evidence type="ECO:0000256" key="1">
    <source>
        <dbReference type="SAM" id="Phobius"/>
    </source>
</evidence>
<dbReference type="GeneID" id="37169798"/>
<reference evidence="2 3" key="1">
    <citation type="submission" date="2018-02" db="EMBL/GenBank/DDBJ databases">
        <title>The genomes of Aspergillus section Nigri reveals drivers in fungal speciation.</title>
        <authorList>
            <consortium name="DOE Joint Genome Institute"/>
            <person name="Vesth T.C."/>
            <person name="Nybo J."/>
            <person name="Theobald S."/>
            <person name="Brandl J."/>
            <person name="Frisvad J.C."/>
            <person name="Nielsen K.F."/>
            <person name="Lyhne E.K."/>
            <person name="Kogle M.E."/>
            <person name="Kuo A."/>
            <person name="Riley R."/>
            <person name="Clum A."/>
            <person name="Nolan M."/>
            <person name="Lipzen A."/>
            <person name="Salamov A."/>
            <person name="Henrissat B."/>
            <person name="Wiebenga A."/>
            <person name="De vries R.P."/>
            <person name="Grigoriev I.V."/>
            <person name="Mortensen U.H."/>
            <person name="Andersen M.R."/>
            <person name="Baker S.E."/>
        </authorList>
    </citation>
    <scope>NUCLEOTIDE SEQUENCE [LARGE SCALE GENOMIC DNA]</scope>
    <source>
        <strain evidence="2 3">CBS 114.51</strain>
    </source>
</reference>